<comment type="subcellular location">
    <subcellularLocation>
        <location evidence="1">Cell outer membrane</location>
    </subcellularLocation>
</comment>
<gene>
    <name evidence="9" type="ORF">HN018_11855</name>
</gene>
<dbReference type="Pfam" id="PF02321">
    <property type="entry name" value="OEP"/>
    <property type="match status" value="2"/>
</dbReference>
<evidence type="ECO:0000256" key="7">
    <source>
        <dbReference type="ARBA" id="ARBA00023237"/>
    </source>
</evidence>
<dbReference type="SUPFAM" id="SSF56954">
    <property type="entry name" value="Outer membrane efflux proteins (OEP)"/>
    <property type="match status" value="1"/>
</dbReference>
<dbReference type="Gene3D" id="1.20.1600.10">
    <property type="entry name" value="Outer membrane efflux proteins (OEP)"/>
    <property type="match status" value="1"/>
</dbReference>
<keyword evidence="5" id="KW-0812">Transmembrane</keyword>
<dbReference type="EMBL" id="CP053708">
    <property type="protein sequence ID" value="QKE90634.1"/>
    <property type="molecule type" value="Genomic_DNA"/>
</dbReference>
<keyword evidence="6" id="KW-0472">Membrane</keyword>
<dbReference type="NCBIfam" id="TIGR01844">
    <property type="entry name" value="type_I_sec_TolC"/>
    <property type="match status" value="1"/>
</dbReference>
<keyword evidence="8" id="KW-0732">Signal</keyword>
<evidence type="ECO:0000256" key="2">
    <source>
        <dbReference type="ARBA" id="ARBA00007613"/>
    </source>
</evidence>
<protein>
    <submittedName>
        <fullName evidence="9">TolC family outer membrane protein</fullName>
    </submittedName>
</protein>
<feature type="signal peptide" evidence="8">
    <location>
        <begin position="1"/>
        <end position="22"/>
    </location>
</feature>
<evidence type="ECO:0000256" key="3">
    <source>
        <dbReference type="ARBA" id="ARBA00022448"/>
    </source>
</evidence>
<evidence type="ECO:0000256" key="5">
    <source>
        <dbReference type="ARBA" id="ARBA00022692"/>
    </source>
</evidence>
<dbReference type="InterPro" id="IPR003423">
    <property type="entry name" value="OMP_efflux"/>
</dbReference>
<comment type="similarity">
    <text evidence="2">Belongs to the outer membrane factor (OMF) (TC 1.B.17) family.</text>
</comment>
<accession>A0A6M8HQC6</accession>
<keyword evidence="10" id="KW-1185">Reference proteome</keyword>
<dbReference type="PANTHER" id="PTHR30026">
    <property type="entry name" value="OUTER MEMBRANE PROTEIN TOLC"/>
    <property type="match status" value="1"/>
</dbReference>
<feature type="chain" id="PRO_5026948084" evidence="8">
    <location>
        <begin position="23"/>
        <end position="464"/>
    </location>
</feature>
<dbReference type="Proteomes" id="UP000500767">
    <property type="component" value="Chromosome"/>
</dbReference>
<name>A0A6M8HQC6_9PROT</name>
<dbReference type="GO" id="GO:0015562">
    <property type="term" value="F:efflux transmembrane transporter activity"/>
    <property type="evidence" value="ECO:0007669"/>
    <property type="project" value="InterPro"/>
</dbReference>
<reference evidence="9 10" key="1">
    <citation type="journal article" date="2014" name="World J. Microbiol. Biotechnol.">
        <title>Biodiversity and physiological characteristics of Antarctic and Arctic lichens-associated bacteria.</title>
        <authorList>
            <person name="Lee Y.M."/>
            <person name="Kim E.H."/>
            <person name="Lee H.K."/>
            <person name="Hong S.G."/>
        </authorList>
    </citation>
    <scope>NUCLEOTIDE SEQUENCE [LARGE SCALE GENOMIC DNA]</scope>
    <source>
        <strain evidence="9 10">PAMC 26569</strain>
    </source>
</reference>
<sequence>MNRATLLAAGLLAVSGAGVANAETLQDALSLAYRTNPSLSGQRALQRATNENSVQARTGWRPVVTAHVDSGYQQGPYSYDYRAGTIQTNSVEAAVTVTQPLYTGGRVANAVRAADARVQAGQQGLRLIEAQTFQTVILAYMDVLRDQDIVTVRHADLVTLERQVTETTSRFDLGAQVTRTDVAQAEAQRQQAVASLAAADAQLDASRADYRAAVGVSPGALVQPTALPGLPAVLDVALARADDTSPALQQSRLAATASQADVAAARSAYMPTIGAQGSFGYIGAAAPFRSHELDREVTGLVTLTQPLVTGGLVASQVRQAKDRNEADRQAVDTAARQAEQTVLTAWSQVHAGMISIHANEGQAAAAAAALKGYQLEYGYGLRSTLDVLIADENLRAAQVSLAESRHDTIVAEASLLAVTGGLDARALLPGTTIQDPQVAFNKVKHAGAAPWEGVIATLDRAGGR</sequence>
<evidence type="ECO:0000256" key="6">
    <source>
        <dbReference type="ARBA" id="ARBA00023136"/>
    </source>
</evidence>
<dbReference type="InterPro" id="IPR010130">
    <property type="entry name" value="T1SS_OMP_TolC"/>
</dbReference>
<dbReference type="PANTHER" id="PTHR30026:SF22">
    <property type="entry name" value="OUTER MEMBRANE EFFLUX PROTEIN"/>
    <property type="match status" value="1"/>
</dbReference>
<dbReference type="KEGG" id="lck:HN018_11855"/>
<evidence type="ECO:0000256" key="8">
    <source>
        <dbReference type="SAM" id="SignalP"/>
    </source>
</evidence>
<evidence type="ECO:0000256" key="1">
    <source>
        <dbReference type="ARBA" id="ARBA00004442"/>
    </source>
</evidence>
<keyword evidence="7" id="KW-0998">Cell outer membrane</keyword>
<dbReference type="GO" id="GO:0009279">
    <property type="term" value="C:cell outer membrane"/>
    <property type="evidence" value="ECO:0007669"/>
    <property type="project" value="UniProtKB-SubCell"/>
</dbReference>
<evidence type="ECO:0000256" key="4">
    <source>
        <dbReference type="ARBA" id="ARBA00022452"/>
    </source>
</evidence>
<proteinExistence type="inferred from homology"/>
<dbReference type="GO" id="GO:0015288">
    <property type="term" value="F:porin activity"/>
    <property type="evidence" value="ECO:0007669"/>
    <property type="project" value="TreeGrafter"/>
</dbReference>
<dbReference type="InterPro" id="IPR051906">
    <property type="entry name" value="TolC-like"/>
</dbReference>
<keyword evidence="4" id="KW-1134">Transmembrane beta strand</keyword>
<evidence type="ECO:0000313" key="9">
    <source>
        <dbReference type="EMBL" id="QKE90634.1"/>
    </source>
</evidence>
<dbReference type="GO" id="GO:1990281">
    <property type="term" value="C:efflux pump complex"/>
    <property type="evidence" value="ECO:0007669"/>
    <property type="project" value="TreeGrafter"/>
</dbReference>
<evidence type="ECO:0000313" key="10">
    <source>
        <dbReference type="Proteomes" id="UP000500767"/>
    </source>
</evidence>
<keyword evidence="3" id="KW-0813">Transport</keyword>
<dbReference type="AlphaFoldDB" id="A0A6M8HQC6"/>
<dbReference type="RefSeq" id="WP_171835583.1">
    <property type="nucleotide sequence ID" value="NZ_CP053708.1"/>
</dbReference>
<organism evidence="9 10">
    <name type="scientific">Lichenicola cladoniae</name>
    <dbReference type="NCBI Taxonomy" id="1484109"/>
    <lineage>
        <taxon>Bacteria</taxon>
        <taxon>Pseudomonadati</taxon>
        <taxon>Pseudomonadota</taxon>
        <taxon>Alphaproteobacteria</taxon>
        <taxon>Acetobacterales</taxon>
        <taxon>Acetobacteraceae</taxon>
        <taxon>Lichenicola</taxon>
    </lineage>
</organism>